<dbReference type="GO" id="GO:0009693">
    <property type="term" value="P:ethylene biosynthetic process"/>
    <property type="evidence" value="ECO:0007669"/>
    <property type="project" value="UniProtKB-KW"/>
</dbReference>
<comment type="pathway">
    <text evidence="7">Alkene biosynthesis; ethylene biosynthesis via S-adenosyl-L-methionine; ethylene from S-adenosyl-L-methionine: step 1/2.</text>
</comment>
<evidence type="ECO:0000313" key="11">
    <source>
        <dbReference type="EMBL" id="CAD1822401.1"/>
    </source>
</evidence>
<evidence type="ECO:0000256" key="5">
    <source>
        <dbReference type="ARBA" id="ARBA00023239"/>
    </source>
</evidence>
<sequence length="200" mass="22342">MTREELLSRKASRNCHGQDSSYFLGWQEYEKNPYHPTTNPAGIIQMGLAENQLSFDLVESWLEGHPDAGELKRDGVSVFRELALFQDYHGLPAFKNALAQLMEEIRGNEVRFDPAKLVLTAALLPPTRSLCFASLNRAKHSSCQPILSRVRTYPLSLAIILLWRTGVEIVPIRAASSNGFKITKMALTPLIDGPKSMIFG</sequence>
<dbReference type="InterPro" id="IPR050478">
    <property type="entry name" value="Ethylene_sulfur-biosynth"/>
</dbReference>
<evidence type="ECO:0000259" key="10">
    <source>
        <dbReference type="Pfam" id="PF00155"/>
    </source>
</evidence>
<evidence type="ECO:0000256" key="9">
    <source>
        <dbReference type="ARBA" id="ARBA00049554"/>
    </source>
</evidence>
<dbReference type="PRINTS" id="PR00753">
    <property type="entry name" value="ACCSYNTHASE"/>
</dbReference>
<keyword evidence="4" id="KW-0663">Pyridoxal phosphate</keyword>
<evidence type="ECO:0000256" key="6">
    <source>
        <dbReference type="ARBA" id="ARBA00033478"/>
    </source>
</evidence>
<protein>
    <recommendedName>
        <fullName evidence="8">1-aminocyclopropane-1-carboxylate synthase</fullName>
        <ecNumber evidence="8">4.4.1.14</ecNumber>
    </recommendedName>
</protein>
<name>A0A6V7NUV6_ANACO</name>
<evidence type="ECO:0000256" key="4">
    <source>
        <dbReference type="ARBA" id="ARBA00022898"/>
    </source>
</evidence>
<dbReference type="Pfam" id="PF00155">
    <property type="entry name" value="Aminotran_1_2"/>
    <property type="match status" value="1"/>
</dbReference>
<evidence type="ECO:0000256" key="3">
    <source>
        <dbReference type="ARBA" id="ARBA00022691"/>
    </source>
</evidence>
<comment type="catalytic activity">
    <reaction evidence="9">
        <text>S-adenosyl-L-methionine = 1-aminocyclopropane-1-carboxylate + S-methyl-5'-thioadenosine + H(+)</text>
        <dbReference type="Rhea" id="RHEA:21744"/>
        <dbReference type="ChEBI" id="CHEBI:15378"/>
        <dbReference type="ChEBI" id="CHEBI:17509"/>
        <dbReference type="ChEBI" id="CHEBI:58360"/>
        <dbReference type="ChEBI" id="CHEBI:59789"/>
        <dbReference type="EC" id="4.4.1.14"/>
    </reaction>
</comment>
<evidence type="ECO:0000256" key="2">
    <source>
        <dbReference type="ARBA" id="ARBA00022666"/>
    </source>
</evidence>
<gene>
    <name evidence="11" type="ORF">CB5_LOCUS5612</name>
</gene>
<keyword evidence="2" id="KW-0266">Ethylene biosynthesis</keyword>
<evidence type="ECO:0000256" key="1">
    <source>
        <dbReference type="ARBA" id="ARBA00001933"/>
    </source>
</evidence>
<dbReference type="Gene3D" id="3.40.640.10">
    <property type="entry name" value="Type I PLP-dependent aspartate aminotransferase-like (Major domain)"/>
    <property type="match status" value="1"/>
</dbReference>
<dbReference type="SUPFAM" id="SSF53383">
    <property type="entry name" value="PLP-dependent transferases"/>
    <property type="match status" value="1"/>
</dbReference>
<reference evidence="11" key="1">
    <citation type="submission" date="2020-07" db="EMBL/GenBank/DDBJ databases">
        <authorList>
            <person name="Lin J."/>
        </authorList>
    </citation>
    <scope>NUCLEOTIDE SEQUENCE</scope>
</reference>
<organism evidence="11">
    <name type="scientific">Ananas comosus var. bracteatus</name>
    <name type="common">red pineapple</name>
    <dbReference type="NCBI Taxonomy" id="296719"/>
    <lineage>
        <taxon>Eukaryota</taxon>
        <taxon>Viridiplantae</taxon>
        <taxon>Streptophyta</taxon>
        <taxon>Embryophyta</taxon>
        <taxon>Tracheophyta</taxon>
        <taxon>Spermatophyta</taxon>
        <taxon>Magnoliopsida</taxon>
        <taxon>Liliopsida</taxon>
        <taxon>Poales</taxon>
        <taxon>Bromeliaceae</taxon>
        <taxon>Bromelioideae</taxon>
        <taxon>Ananas</taxon>
    </lineage>
</organism>
<keyword evidence="5" id="KW-0456">Lyase</keyword>
<dbReference type="InterPro" id="IPR015424">
    <property type="entry name" value="PyrdxlP-dep_Trfase"/>
</dbReference>
<dbReference type="EMBL" id="LR862142">
    <property type="protein sequence ID" value="CAD1822401.1"/>
    <property type="molecule type" value="Genomic_DNA"/>
</dbReference>
<dbReference type="InterPro" id="IPR015421">
    <property type="entry name" value="PyrdxlP-dep_Trfase_major"/>
</dbReference>
<keyword evidence="6" id="KW-0292">Fruit ripening</keyword>
<keyword evidence="3" id="KW-0949">S-adenosyl-L-methionine</keyword>
<dbReference type="PANTHER" id="PTHR43795:SF10">
    <property type="entry name" value="1-AMINOCYCLOPROPANE-1-CARBOXYLATE SYNTHASE 9"/>
    <property type="match status" value="1"/>
</dbReference>
<proteinExistence type="predicted"/>
<dbReference type="GO" id="GO:0009835">
    <property type="term" value="P:fruit ripening"/>
    <property type="evidence" value="ECO:0007669"/>
    <property type="project" value="UniProtKB-KW"/>
</dbReference>
<dbReference type="PANTHER" id="PTHR43795">
    <property type="entry name" value="BIFUNCTIONAL ASPARTATE AMINOTRANSFERASE AND GLUTAMATE/ASPARTATE-PREPHENATE AMINOTRANSFERASE-RELATED"/>
    <property type="match status" value="1"/>
</dbReference>
<comment type="cofactor">
    <cofactor evidence="1">
        <name>pyridoxal 5'-phosphate</name>
        <dbReference type="ChEBI" id="CHEBI:597326"/>
    </cofactor>
</comment>
<dbReference type="Gene3D" id="3.90.1150.10">
    <property type="entry name" value="Aspartate Aminotransferase, domain 1"/>
    <property type="match status" value="1"/>
</dbReference>
<feature type="domain" description="Aminotransferase class I/classII large" evidence="10">
    <location>
        <begin position="44"/>
        <end position="193"/>
    </location>
</feature>
<dbReference type="AlphaFoldDB" id="A0A6V7NUV6"/>
<dbReference type="InterPro" id="IPR004839">
    <property type="entry name" value="Aminotransferase_I/II_large"/>
</dbReference>
<accession>A0A6V7NUV6</accession>
<dbReference type="EC" id="4.4.1.14" evidence="8"/>
<dbReference type="GO" id="GO:0030170">
    <property type="term" value="F:pyridoxal phosphate binding"/>
    <property type="evidence" value="ECO:0007669"/>
    <property type="project" value="InterPro"/>
</dbReference>
<dbReference type="GO" id="GO:0016847">
    <property type="term" value="F:1-aminocyclopropane-1-carboxylate synthase activity"/>
    <property type="evidence" value="ECO:0007669"/>
    <property type="project" value="UniProtKB-EC"/>
</dbReference>
<evidence type="ECO:0000256" key="7">
    <source>
        <dbReference type="ARBA" id="ARBA00037888"/>
    </source>
</evidence>
<dbReference type="InterPro" id="IPR015422">
    <property type="entry name" value="PyrdxlP-dep_Trfase_small"/>
</dbReference>
<evidence type="ECO:0000256" key="8">
    <source>
        <dbReference type="ARBA" id="ARBA00039053"/>
    </source>
</evidence>
<dbReference type="GO" id="GO:0008483">
    <property type="term" value="F:transaminase activity"/>
    <property type="evidence" value="ECO:0007669"/>
    <property type="project" value="TreeGrafter"/>
</dbReference>